<organism evidence="2 3">
    <name type="scientific">Strigamia maritima</name>
    <name type="common">European centipede</name>
    <name type="synonym">Geophilus maritimus</name>
    <dbReference type="NCBI Taxonomy" id="126957"/>
    <lineage>
        <taxon>Eukaryota</taxon>
        <taxon>Metazoa</taxon>
        <taxon>Ecdysozoa</taxon>
        <taxon>Arthropoda</taxon>
        <taxon>Myriapoda</taxon>
        <taxon>Chilopoda</taxon>
        <taxon>Pleurostigmophora</taxon>
        <taxon>Geophilomorpha</taxon>
        <taxon>Linotaeniidae</taxon>
        <taxon>Strigamia</taxon>
    </lineage>
</organism>
<reference evidence="3" key="1">
    <citation type="submission" date="2011-05" db="EMBL/GenBank/DDBJ databases">
        <authorList>
            <person name="Richards S.R."/>
            <person name="Qu J."/>
            <person name="Jiang H."/>
            <person name="Jhangiani S.N."/>
            <person name="Agravi P."/>
            <person name="Goodspeed R."/>
            <person name="Gross S."/>
            <person name="Mandapat C."/>
            <person name="Jackson L."/>
            <person name="Mathew T."/>
            <person name="Pu L."/>
            <person name="Thornton R."/>
            <person name="Saada N."/>
            <person name="Wilczek-Boney K.B."/>
            <person name="Lee S."/>
            <person name="Kovar C."/>
            <person name="Wu Y."/>
            <person name="Scherer S.E."/>
            <person name="Worley K.C."/>
            <person name="Muzny D.M."/>
            <person name="Gibbs R."/>
        </authorList>
    </citation>
    <scope>NUCLEOTIDE SEQUENCE</scope>
    <source>
        <strain evidence="3">Brora</strain>
    </source>
</reference>
<name>T1J7E2_STRMM</name>
<evidence type="ECO:0000256" key="1">
    <source>
        <dbReference type="SAM" id="Phobius"/>
    </source>
</evidence>
<evidence type="ECO:0000313" key="3">
    <source>
        <dbReference type="Proteomes" id="UP000014500"/>
    </source>
</evidence>
<dbReference type="AlphaFoldDB" id="T1J7E2"/>
<keyword evidence="1" id="KW-1133">Transmembrane helix</keyword>
<protein>
    <submittedName>
        <fullName evidence="2">Uncharacterized protein</fullName>
    </submittedName>
</protein>
<keyword evidence="1" id="KW-0812">Transmembrane</keyword>
<reference evidence="2" key="2">
    <citation type="submission" date="2015-02" db="UniProtKB">
        <authorList>
            <consortium name="EnsemblMetazoa"/>
        </authorList>
    </citation>
    <scope>IDENTIFICATION</scope>
</reference>
<proteinExistence type="predicted"/>
<sequence length="156" mass="18173">MKIGFYENRFNDSDTSKKLGVFCSIATTVLKIIILTGIKELTTQFKNRNQKLFFTNLKPDVVSIIERMKPDEFQHCQNIEEIETLLKDKYPEATIIIGSAQSLRKWRADQEEISPVISRQQSLGNIAQFLFPIDYQPPQMVHKEVQRSNYFSAKFH</sequence>
<dbReference type="EMBL" id="JH431922">
    <property type="status" value="NOT_ANNOTATED_CDS"/>
    <property type="molecule type" value="Genomic_DNA"/>
</dbReference>
<dbReference type="HOGENOM" id="CLU_1688945_0_0_1"/>
<dbReference type="Proteomes" id="UP000014500">
    <property type="component" value="Unassembled WGS sequence"/>
</dbReference>
<keyword evidence="1" id="KW-0472">Membrane</keyword>
<keyword evidence="3" id="KW-1185">Reference proteome</keyword>
<dbReference type="EnsemblMetazoa" id="SMAR009584-RA">
    <property type="protein sequence ID" value="SMAR009584-PA"/>
    <property type="gene ID" value="SMAR009584"/>
</dbReference>
<feature type="transmembrane region" description="Helical" evidence="1">
    <location>
        <begin position="19"/>
        <end position="38"/>
    </location>
</feature>
<accession>T1J7E2</accession>
<evidence type="ECO:0000313" key="2">
    <source>
        <dbReference type="EnsemblMetazoa" id="SMAR009584-PA"/>
    </source>
</evidence>